<evidence type="ECO:0000256" key="2">
    <source>
        <dbReference type="ARBA" id="ARBA00022670"/>
    </source>
</evidence>
<evidence type="ECO:0000256" key="4">
    <source>
        <dbReference type="SAM" id="MobiDB-lite"/>
    </source>
</evidence>
<dbReference type="Proteomes" id="UP000316621">
    <property type="component" value="Chromosome 6"/>
</dbReference>
<dbReference type="AlphaFoldDB" id="A0A4Y7K0M0"/>
<dbReference type="Pfam" id="PF02902">
    <property type="entry name" value="Peptidase_C48"/>
    <property type="match status" value="1"/>
</dbReference>
<evidence type="ECO:0000256" key="1">
    <source>
        <dbReference type="ARBA" id="ARBA00005234"/>
    </source>
</evidence>
<feature type="region of interest" description="Disordered" evidence="4">
    <location>
        <begin position="759"/>
        <end position="802"/>
    </location>
</feature>
<keyword evidence="7" id="KW-1185">Reference proteome</keyword>
<dbReference type="Gene3D" id="3.40.395.10">
    <property type="entry name" value="Adenoviral Proteinase, Chain A"/>
    <property type="match status" value="1"/>
</dbReference>
<feature type="compositionally biased region" description="Basic and acidic residues" evidence="4">
    <location>
        <begin position="789"/>
        <end position="800"/>
    </location>
</feature>
<name>A0A4Y7K0M0_PAPSO</name>
<organism evidence="6 7">
    <name type="scientific">Papaver somniferum</name>
    <name type="common">Opium poppy</name>
    <dbReference type="NCBI Taxonomy" id="3469"/>
    <lineage>
        <taxon>Eukaryota</taxon>
        <taxon>Viridiplantae</taxon>
        <taxon>Streptophyta</taxon>
        <taxon>Embryophyta</taxon>
        <taxon>Tracheophyta</taxon>
        <taxon>Spermatophyta</taxon>
        <taxon>Magnoliopsida</taxon>
        <taxon>Ranunculales</taxon>
        <taxon>Papaveraceae</taxon>
        <taxon>Papaveroideae</taxon>
        <taxon>Papaver</taxon>
    </lineage>
</organism>
<feature type="compositionally biased region" description="Polar residues" evidence="4">
    <location>
        <begin position="721"/>
        <end position="731"/>
    </location>
</feature>
<keyword evidence="3" id="KW-0378">Hydrolase</keyword>
<dbReference type="Gramene" id="RZC65515">
    <property type="protein sequence ID" value="RZC65515"/>
    <property type="gene ID" value="C5167_009209"/>
</dbReference>
<feature type="compositionally biased region" description="Polar residues" evidence="4">
    <location>
        <begin position="515"/>
        <end position="525"/>
    </location>
</feature>
<protein>
    <recommendedName>
        <fullName evidence="5">Ubiquitin-like protease family profile domain-containing protein</fullName>
    </recommendedName>
</protein>
<feature type="compositionally biased region" description="Basic and acidic residues" evidence="4">
    <location>
        <begin position="856"/>
        <end position="866"/>
    </location>
</feature>
<dbReference type="InterPro" id="IPR038765">
    <property type="entry name" value="Papain-like_cys_pep_sf"/>
</dbReference>
<dbReference type="GO" id="GO:0008234">
    <property type="term" value="F:cysteine-type peptidase activity"/>
    <property type="evidence" value="ECO:0007669"/>
    <property type="project" value="InterPro"/>
</dbReference>
<evidence type="ECO:0000259" key="5">
    <source>
        <dbReference type="PROSITE" id="PS50600"/>
    </source>
</evidence>
<evidence type="ECO:0000313" key="7">
    <source>
        <dbReference type="Proteomes" id="UP000316621"/>
    </source>
</evidence>
<feature type="compositionally biased region" description="Low complexity" evidence="4">
    <location>
        <begin position="705"/>
        <end position="719"/>
    </location>
</feature>
<feature type="compositionally biased region" description="Basic and acidic residues" evidence="4">
    <location>
        <begin position="883"/>
        <end position="899"/>
    </location>
</feature>
<dbReference type="PROSITE" id="PS50600">
    <property type="entry name" value="ULP_PROTEASE"/>
    <property type="match status" value="1"/>
</dbReference>
<dbReference type="EMBL" id="CM010720">
    <property type="protein sequence ID" value="RZC65515.1"/>
    <property type="molecule type" value="Genomic_DNA"/>
</dbReference>
<feature type="compositionally biased region" description="Acidic residues" evidence="4">
    <location>
        <begin position="230"/>
        <end position="242"/>
    </location>
</feature>
<reference evidence="6 7" key="1">
    <citation type="journal article" date="2018" name="Science">
        <title>The opium poppy genome and morphinan production.</title>
        <authorList>
            <person name="Guo L."/>
            <person name="Winzer T."/>
            <person name="Yang X."/>
            <person name="Li Y."/>
            <person name="Ning Z."/>
            <person name="He Z."/>
            <person name="Teodor R."/>
            <person name="Lu Y."/>
            <person name="Bowser T.A."/>
            <person name="Graham I.A."/>
            <person name="Ye K."/>
        </authorList>
    </citation>
    <scope>NUCLEOTIDE SEQUENCE [LARGE SCALE GENOMIC DNA]</scope>
    <source>
        <strain evidence="7">cv. HN1</strain>
        <tissue evidence="6">Leaves</tissue>
    </source>
</reference>
<comment type="similarity">
    <text evidence="1">Belongs to the peptidase C48 family.</text>
</comment>
<feature type="region of interest" description="Disordered" evidence="4">
    <location>
        <begin position="464"/>
        <end position="533"/>
    </location>
</feature>
<evidence type="ECO:0000313" key="6">
    <source>
        <dbReference type="EMBL" id="RZC65515.1"/>
    </source>
</evidence>
<feature type="region of interest" description="Disordered" evidence="4">
    <location>
        <begin position="1"/>
        <end position="58"/>
    </location>
</feature>
<feature type="region of interest" description="Disordered" evidence="4">
    <location>
        <begin position="661"/>
        <end position="731"/>
    </location>
</feature>
<feature type="region of interest" description="Disordered" evidence="4">
    <location>
        <begin position="223"/>
        <end position="242"/>
    </location>
</feature>
<dbReference type="GO" id="GO:0006508">
    <property type="term" value="P:proteolysis"/>
    <property type="evidence" value="ECO:0007669"/>
    <property type="project" value="UniProtKB-KW"/>
</dbReference>
<feature type="region of interest" description="Disordered" evidence="4">
    <location>
        <begin position="838"/>
        <end position="973"/>
    </location>
</feature>
<keyword evidence="2" id="KW-0645">Protease</keyword>
<feature type="compositionally biased region" description="Basic residues" evidence="4">
    <location>
        <begin position="34"/>
        <end position="44"/>
    </location>
</feature>
<sequence length="1239" mass="141567">MVKTRKITRTIQEEETIMDDSTAPRTSEDDSRISRRKSKRKKSKKVETPKSKKKGKVVPKSVRKLYRSGFTALHSLVARMKASKYTLSEATLEKIAESSYRQIFLVFWHTKYSESHWEKLEAAVKKYLKCYKRGRVKNELTFEFVRRGETHIITSTPEKMGVMFGMPRMAGRRTDDTFLMVGGGWRQKPFYIRHFGDSNTVTRPMLQDAILKLLKRTSIKNCKSEGGKDSDDDNDEQVTDSEYDEDMEYRIPRVETEQTIEDMVKLLCLFMCITLFFTTKDAHKLKEMYFGLVDDLEKSKNISWPDLIHSFLEKKINQNYNTPEDITGCVVYLLLLYAEHTHLVKPVTLPDDRYLPRAARWNIKEISVEFLKDMEASQYTFSKEFKDEYTMYEKEMLNEIAQRLPVEEVPLTVDWQEKFEDLEVKNEDLRLTIAEKWCELQSRKEDGLPIDVSILEELLNDIYHRAYPPPQPNSGEEESSSSSEEGHDDLDDTVPSATTPLVTEDEQEIPDDTQENSNEQGNATPTMPVMGGSEENLTQFDIEVSQFKIWARSDLERKTEKAELQQTAATQVLGNIEVEIGSLRDRQGASLEEMLPNMQFMPLVCELPSLKELHTVPMEKLIDLAIHGKGILSLEYPSTGSLPSLEKMESSQIFDKFYAKDLDPPSQVSRPTFDLGLGPSDQNGEEVQQPAIDLGAPDPPQIHLAAAPAHNEAPAARGASDQAQTDPSDEQAQIDTAPTLYEASAIVLAAAEKTRLKADLQQPQQEGIRKPWDPIPFNEVERKKKMKNDRKQQPTKKLESLKYPVLDAEKAEEARLKKNMSAEKAKAYAETLQLLSELQKDNEPGVSQTSEEDDVTLAKRLEDRMATKSNEVKPIAKSTTSVMDKEKKKTTISAKEKKLTPKITYTPQKPVTRSHPQKRVDPEFASGKGLSGHKRRKTKSRTENPVGKDCPTEKVQKKDSENVRKRKAKGDPNLQELTKKVKNARKLLSLRKSPNSAWKSPAVIGHHILSAETFEDLLHNKALEGDLINYWQYQLKKAYHNEQPVNGQRKYIPVLHIDPTGWFYLSDPVHQVAANTAVFLPIRNMEEGTRKIIIPMSHQNVHWTLLVYECEKGEFFYYNTWEAVSKNECLDNANLMEEYCLLAINERLSSLRLPLVSRVKMISYPTPQQGDYPDCAIYIMHIMKKVAKEEVIDGVRMSLGDPEELKDKIHKKRISLACKILSATSPPEESWNIHAPKGF</sequence>
<dbReference type="STRING" id="3469.A0A4Y7K0M0"/>
<dbReference type="InterPro" id="IPR003653">
    <property type="entry name" value="Peptidase_C48_C"/>
</dbReference>
<evidence type="ECO:0000256" key="3">
    <source>
        <dbReference type="ARBA" id="ARBA00022801"/>
    </source>
</evidence>
<proteinExistence type="inferred from homology"/>
<feature type="compositionally biased region" description="Basic and acidic residues" evidence="4">
    <location>
        <begin position="950"/>
        <end position="963"/>
    </location>
</feature>
<feature type="compositionally biased region" description="Acidic residues" evidence="4">
    <location>
        <begin position="503"/>
        <end position="514"/>
    </location>
</feature>
<dbReference type="SUPFAM" id="SSF54001">
    <property type="entry name" value="Cysteine proteinases"/>
    <property type="match status" value="1"/>
</dbReference>
<accession>A0A4Y7K0M0</accession>
<gene>
    <name evidence="6" type="ORF">C5167_009209</name>
</gene>
<feature type="domain" description="Ubiquitin-like protease family profile" evidence="5">
    <location>
        <begin position="1007"/>
        <end position="1186"/>
    </location>
</feature>